<dbReference type="Proteomes" id="UP000503251">
    <property type="component" value="Chromosome"/>
</dbReference>
<proteinExistence type="predicted"/>
<dbReference type="OrthoDB" id="5420630at2"/>
<reference evidence="3 4" key="1">
    <citation type="submission" date="2018-06" db="EMBL/GenBank/DDBJ databases">
        <title>Complete genome of Desulfovibrio marinus P48SEP.</title>
        <authorList>
            <person name="Crispim J.S."/>
            <person name="Vidigal P.M.P."/>
            <person name="Silva L.C.F."/>
            <person name="Araujo L.C."/>
            <person name="Laguardia C.N."/>
            <person name="Dias R.S."/>
            <person name="Sousa M.P."/>
            <person name="Paula S.O."/>
            <person name="Silva C."/>
        </authorList>
    </citation>
    <scope>NUCLEOTIDE SEQUENCE [LARGE SCALE GENOMIC DNA]</scope>
    <source>
        <strain evidence="3 4">P48SEP</strain>
    </source>
</reference>
<keyword evidence="5" id="KW-1185">Reference proteome</keyword>
<dbReference type="EMBL" id="CP039543">
    <property type="protein sequence ID" value="QJT10823.1"/>
    <property type="molecule type" value="Genomic_DNA"/>
</dbReference>
<gene>
    <name evidence="3" type="ORF">DQK91_16825</name>
    <name evidence="2" type="ORF">E8L03_18725</name>
</gene>
<keyword evidence="1" id="KW-0812">Transmembrane</keyword>
<evidence type="ECO:0000313" key="4">
    <source>
        <dbReference type="Proteomes" id="UP000434052"/>
    </source>
</evidence>
<organism evidence="3 4">
    <name type="scientific">Oceanidesulfovibrio marinus</name>
    <dbReference type="NCBI Taxonomy" id="370038"/>
    <lineage>
        <taxon>Bacteria</taxon>
        <taxon>Pseudomonadati</taxon>
        <taxon>Thermodesulfobacteriota</taxon>
        <taxon>Desulfovibrionia</taxon>
        <taxon>Desulfovibrionales</taxon>
        <taxon>Desulfovibrionaceae</taxon>
        <taxon>Oceanidesulfovibrio</taxon>
    </lineage>
</organism>
<dbReference type="Proteomes" id="UP000434052">
    <property type="component" value="Unassembled WGS sequence"/>
</dbReference>
<dbReference type="InterPro" id="IPR018678">
    <property type="entry name" value="DUF2160_TM"/>
</dbReference>
<evidence type="ECO:0000313" key="3">
    <source>
        <dbReference type="EMBL" id="TVM31871.1"/>
    </source>
</evidence>
<evidence type="ECO:0000256" key="1">
    <source>
        <dbReference type="SAM" id="Phobius"/>
    </source>
</evidence>
<dbReference type="EMBL" id="QMIF01000013">
    <property type="protein sequence ID" value="TVM31871.1"/>
    <property type="molecule type" value="Genomic_DNA"/>
</dbReference>
<reference evidence="2 5" key="2">
    <citation type="submission" date="2019-04" db="EMBL/GenBank/DDBJ databases">
        <title>Isolation and culture of sulfate reducing bacteria from the cold seep of the South China Sea.</title>
        <authorList>
            <person name="Sun C."/>
            <person name="Liu R."/>
        </authorList>
    </citation>
    <scope>NUCLEOTIDE SEQUENCE [LARGE SCALE GENOMIC DNA]</scope>
    <source>
        <strain evidence="2 5">CS1</strain>
    </source>
</reference>
<evidence type="ECO:0000313" key="5">
    <source>
        <dbReference type="Proteomes" id="UP000503251"/>
    </source>
</evidence>
<protein>
    <recommendedName>
        <fullName evidence="6">Small integral membrane protein</fullName>
    </recommendedName>
</protein>
<keyword evidence="1" id="KW-1133">Transmembrane helix</keyword>
<evidence type="ECO:0000313" key="2">
    <source>
        <dbReference type="EMBL" id="QJT10823.1"/>
    </source>
</evidence>
<feature type="transmembrane region" description="Helical" evidence="1">
    <location>
        <begin position="52"/>
        <end position="69"/>
    </location>
</feature>
<feature type="transmembrane region" description="Helical" evidence="1">
    <location>
        <begin position="75"/>
        <end position="91"/>
    </location>
</feature>
<dbReference type="Pfam" id="PF09928">
    <property type="entry name" value="DUF2160"/>
    <property type="match status" value="1"/>
</dbReference>
<feature type="transmembrane region" description="Helical" evidence="1">
    <location>
        <begin position="12"/>
        <end position="32"/>
    </location>
</feature>
<sequence length="92" mass="10278">MDFEWMAWTPVTAGFFIFIGVVLAIMAVWEVVSPTIARRGLLPLTTTRGDRLFMGLLGGAYILLIWVGLTQLSLWYALVLALSFLAAMLRWG</sequence>
<keyword evidence="1" id="KW-0472">Membrane</keyword>
<dbReference type="AlphaFoldDB" id="A0A6P1ZG29"/>
<dbReference type="RefSeq" id="WP_144306558.1">
    <property type="nucleotide sequence ID" value="NZ_CP039543.1"/>
</dbReference>
<name>A0A6P1ZG29_9BACT</name>
<accession>A0A6P1ZG29</accession>
<evidence type="ECO:0008006" key="6">
    <source>
        <dbReference type="Google" id="ProtNLM"/>
    </source>
</evidence>